<name>W4M7W3_9BACT</name>
<dbReference type="SUPFAM" id="SSF52467">
    <property type="entry name" value="DHS-like NAD/FAD-binding domain"/>
    <property type="match status" value="1"/>
</dbReference>
<dbReference type="GO" id="GO:0050660">
    <property type="term" value="F:flavin adenine dinucleotide binding"/>
    <property type="evidence" value="ECO:0007669"/>
    <property type="project" value="TreeGrafter"/>
</dbReference>
<dbReference type="InterPro" id="IPR012001">
    <property type="entry name" value="Thiamin_PyroP_enz_TPP-bd_dom"/>
</dbReference>
<feature type="domain" description="Thiamine pyrophosphate enzyme TPP-binding" evidence="6">
    <location>
        <begin position="396"/>
        <end position="545"/>
    </location>
</feature>
<protein>
    <recommendedName>
        <fullName evidence="10">Acetolactate synthase</fullName>
    </recommendedName>
</protein>
<dbReference type="EMBL" id="AZHX01000744">
    <property type="protein sequence ID" value="ETX06268.1"/>
    <property type="molecule type" value="Genomic_DNA"/>
</dbReference>
<evidence type="ECO:0000259" key="6">
    <source>
        <dbReference type="Pfam" id="PF02775"/>
    </source>
</evidence>
<dbReference type="Pfam" id="PF02776">
    <property type="entry name" value="TPP_enzyme_N"/>
    <property type="match status" value="1"/>
</dbReference>
<dbReference type="PANTHER" id="PTHR18968">
    <property type="entry name" value="THIAMINE PYROPHOSPHATE ENZYMES"/>
    <property type="match status" value="1"/>
</dbReference>
<dbReference type="PROSITE" id="PS00187">
    <property type="entry name" value="TPP_ENZYMES"/>
    <property type="match status" value="1"/>
</dbReference>
<dbReference type="InterPro" id="IPR011766">
    <property type="entry name" value="TPP_enzyme_TPP-bd"/>
</dbReference>
<keyword evidence="3 4" id="KW-0786">Thiamine pyrophosphate</keyword>
<feature type="domain" description="Thiamine pyrophosphate enzyme central" evidence="5">
    <location>
        <begin position="189"/>
        <end position="328"/>
    </location>
</feature>
<evidence type="ECO:0000256" key="2">
    <source>
        <dbReference type="ARBA" id="ARBA00007812"/>
    </source>
</evidence>
<comment type="similarity">
    <text evidence="2 4">Belongs to the TPP enzyme family.</text>
</comment>
<evidence type="ECO:0000256" key="1">
    <source>
        <dbReference type="ARBA" id="ARBA00001964"/>
    </source>
</evidence>
<dbReference type="GO" id="GO:0000287">
    <property type="term" value="F:magnesium ion binding"/>
    <property type="evidence" value="ECO:0007669"/>
    <property type="project" value="InterPro"/>
</dbReference>
<evidence type="ECO:0000256" key="3">
    <source>
        <dbReference type="ARBA" id="ARBA00023052"/>
    </source>
</evidence>
<reference evidence="8 9" key="1">
    <citation type="journal article" date="2014" name="Nature">
        <title>An environmental bacterial taxon with a large and distinct metabolic repertoire.</title>
        <authorList>
            <person name="Wilson M.C."/>
            <person name="Mori T."/>
            <person name="Ruckert C."/>
            <person name="Uria A.R."/>
            <person name="Helf M.J."/>
            <person name="Takada K."/>
            <person name="Gernert C."/>
            <person name="Steffens U.A."/>
            <person name="Heycke N."/>
            <person name="Schmitt S."/>
            <person name="Rinke C."/>
            <person name="Helfrich E.J."/>
            <person name="Brachmann A.O."/>
            <person name="Gurgui C."/>
            <person name="Wakimoto T."/>
            <person name="Kracht M."/>
            <person name="Crusemann M."/>
            <person name="Hentschel U."/>
            <person name="Abe I."/>
            <person name="Matsunaga S."/>
            <person name="Kalinowski J."/>
            <person name="Takeyama H."/>
            <person name="Piel J."/>
        </authorList>
    </citation>
    <scope>NUCLEOTIDE SEQUENCE [LARGE SCALE GENOMIC DNA]</scope>
    <source>
        <strain evidence="9">TSY2</strain>
    </source>
</reference>
<dbReference type="InterPro" id="IPR012000">
    <property type="entry name" value="Thiamin_PyroP_enz_cen_dom"/>
</dbReference>
<evidence type="ECO:0000313" key="9">
    <source>
        <dbReference type="Proteomes" id="UP000019140"/>
    </source>
</evidence>
<dbReference type="GO" id="GO:0030976">
    <property type="term" value="F:thiamine pyrophosphate binding"/>
    <property type="evidence" value="ECO:0007669"/>
    <property type="project" value="InterPro"/>
</dbReference>
<dbReference type="CDD" id="cd07035">
    <property type="entry name" value="TPP_PYR_POX_like"/>
    <property type="match status" value="1"/>
</dbReference>
<dbReference type="GO" id="GO:0009097">
    <property type="term" value="P:isoleucine biosynthetic process"/>
    <property type="evidence" value="ECO:0007669"/>
    <property type="project" value="TreeGrafter"/>
</dbReference>
<dbReference type="PANTHER" id="PTHR18968:SF13">
    <property type="entry name" value="ACETOLACTATE SYNTHASE CATALYTIC SUBUNIT, MITOCHONDRIAL"/>
    <property type="match status" value="1"/>
</dbReference>
<dbReference type="InterPro" id="IPR029035">
    <property type="entry name" value="DHS-like_NAD/FAD-binding_dom"/>
</dbReference>
<comment type="cofactor">
    <cofactor evidence="1">
        <name>thiamine diphosphate</name>
        <dbReference type="ChEBI" id="CHEBI:58937"/>
    </cofactor>
</comment>
<dbReference type="GO" id="GO:0005948">
    <property type="term" value="C:acetolactate synthase complex"/>
    <property type="evidence" value="ECO:0007669"/>
    <property type="project" value="TreeGrafter"/>
</dbReference>
<evidence type="ECO:0000256" key="4">
    <source>
        <dbReference type="RuleBase" id="RU362132"/>
    </source>
</evidence>
<evidence type="ECO:0008006" key="10">
    <source>
        <dbReference type="Google" id="ProtNLM"/>
    </source>
</evidence>
<organism evidence="8 9">
    <name type="scientific">Candidatus Entotheonella gemina</name>
    <dbReference type="NCBI Taxonomy" id="1429439"/>
    <lineage>
        <taxon>Bacteria</taxon>
        <taxon>Pseudomonadati</taxon>
        <taxon>Nitrospinota/Tectimicrobiota group</taxon>
        <taxon>Candidatus Tectimicrobiota</taxon>
        <taxon>Candidatus Entotheonellia</taxon>
        <taxon>Candidatus Entotheonellales</taxon>
        <taxon>Candidatus Entotheonellaceae</taxon>
        <taxon>Candidatus Entotheonella</taxon>
    </lineage>
</organism>
<sequence>MRGAEAVIQALEKEGVRYISGFAGGGLAPLWEPMRASASIRVFAARHERLGVEIADGYARATGTVGVAMTGTGPGATNTLTGIAGCYADHVPVLLLMGQHPLRNLGKDVQQEVASSIFDGLVKWKGTFTRVDDIPGLIRRAFTALRSGSPGPVVLEMPGDVLSAEAPDEALHYEPVGPGHRSAPDPHDIERAADILVQAQYPILNAGGGALSGGAADEVKELAELLSTPVATTLVGKSVFPENHPLALGLGVYPRSRYATGPALHINRKADAVLAVGNSFRLPNGTDGRPLPPDVKLIHINADPADLNKTYRADVAILADAKLALRDLIEAVRDRLGSGKGGVKDEVVAEIQRARAKWLGEWEATFRDESVPTNGYRAVHDLMQVIDPDKTIAIHDAGGSRGYVSQFWVATKPLTYIGMGGMAAMGWSMGAAIGAKLGRPDHLVVHFLGDASFGMTGMDVETAVRMGIPTLTVVVNNGGTGGGMMQMERPSGPPPAMAQLSGNFSVVAQGLGAHSERVEHPDNLMPAYRRAIQATEDGQAALVEVMIKPMRTPDLPDDWSL</sequence>
<feature type="domain" description="Thiamine pyrophosphate enzyme N-terminal TPP-binding" evidence="7">
    <location>
        <begin position="1"/>
        <end position="113"/>
    </location>
</feature>
<dbReference type="Gene3D" id="3.40.50.1220">
    <property type="entry name" value="TPP-binding domain"/>
    <property type="match status" value="1"/>
</dbReference>
<dbReference type="InterPro" id="IPR029061">
    <property type="entry name" value="THDP-binding"/>
</dbReference>
<dbReference type="AlphaFoldDB" id="W4M7W3"/>
<dbReference type="SUPFAM" id="SSF52518">
    <property type="entry name" value="Thiamin diphosphate-binding fold (THDP-binding)"/>
    <property type="match status" value="2"/>
</dbReference>
<dbReference type="InterPro" id="IPR000399">
    <property type="entry name" value="TPP-bd_CS"/>
</dbReference>
<dbReference type="Pfam" id="PF02775">
    <property type="entry name" value="TPP_enzyme_C"/>
    <property type="match status" value="1"/>
</dbReference>
<dbReference type="GO" id="GO:0009099">
    <property type="term" value="P:L-valine biosynthetic process"/>
    <property type="evidence" value="ECO:0007669"/>
    <property type="project" value="TreeGrafter"/>
</dbReference>
<accession>W4M7W3</accession>
<dbReference type="Gene3D" id="3.40.50.970">
    <property type="match status" value="2"/>
</dbReference>
<evidence type="ECO:0000259" key="5">
    <source>
        <dbReference type="Pfam" id="PF00205"/>
    </source>
</evidence>
<evidence type="ECO:0000313" key="8">
    <source>
        <dbReference type="EMBL" id="ETX06268.1"/>
    </source>
</evidence>
<dbReference type="InterPro" id="IPR045229">
    <property type="entry name" value="TPP_enz"/>
</dbReference>
<dbReference type="GO" id="GO:0003984">
    <property type="term" value="F:acetolactate synthase activity"/>
    <property type="evidence" value="ECO:0007669"/>
    <property type="project" value="TreeGrafter"/>
</dbReference>
<evidence type="ECO:0000259" key="7">
    <source>
        <dbReference type="Pfam" id="PF02776"/>
    </source>
</evidence>
<keyword evidence="9" id="KW-1185">Reference proteome</keyword>
<dbReference type="HOGENOM" id="CLU_013748_3_1_7"/>
<proteinExistence type="inferred from homology"/>
<dbReference type="PATRIC" id="fig|1429439.4.peg.3081"/>
<comment type="caution">
    <text evidence="8">The sequence shown here is derived from an EMBL/GenBank/DDBJ whole genome shotgun (WGS) entry which is preliminary data.</text>
</comment>
<gene>
    <name evidence="8" type="ORF">ETSY2_18165</name>
</gene>
<dbReference type="Pfam" id="PF00205">
    <property type="entry name" value="TPP_enzyme_M"/>
    <property type="match status" value="1"/>
</dbReference>
<dbReference type="Proteomes" id="UP000019140">
    <property type="component" value="Unassembled WGS sequence"/>
</dbReference>